<keyword evidence="5" id="KW-1185">Reference proteome</keyword>
<dbReference type="Pfam" id="PF08279">
    <property type="entry name" value="HTH_11"/>
    <property type="match status" value="1"/>
</dbReference>
<dbReference type="PIRSF" id="PIRSF016838">
    <property type="entry name" value="PafC"/>
    <property type="match status" value="1"/>
</dbReference>
<gene>
    <name evidence="4" type="ORF">EJP77_07785</name>
</gene>
<sequence length="321" mass="37229">MKIDRLLAITVLLLNRGRVSAAELADRFEVSTKTIYRDMDTLNQAGIPVVAHQGTTGGFEIMEHYTIHRQFLTLDEITSVVAAIKGMGTAIEDKNIDNLLEKVQTLLSRSDLQATDQGARIVFDFNPWGQGPDAKSKVSLLKTAIERLQLIRFSYSNMNGTQTERMAEPCSLILKGHLWYLHAFCRLRNEFRMFRLTRMQDLELMEGFFVRREAPSLDRYEWNQEWSRHHIREVVLTFSPEVRYRVQDMFSPELITQLPGGMMRVKGLYPVDEWFYGMILSFGEQVRIEQPVEVADEICRRVQRILSLYPNPDTQMSTFPK</sequence>
<reference evidence="4 5" key="1">
    <citation type="submission" date="2018-12" db="EMBL/GenBank/DDBJ databases">
        <authorList>
            <person name="Sun L."/>
            <person name="Chen Z."/>
        </authorList>
    </citation>
    <scope>NUCLEOTIDE SEQUENCE [LARGE SCALE GENOMIC DNA]</scope>
    <source>
        <strain evidence="4 5">3-5-3</strain>
    </source>
</reference>
<dbReference type="PROSITE" id="PS51000">
    <property type="entry name" value="HTH_DEOR_2"/>
    <property type="match status" value="1"/>
</dbReference>
<dbReference type="Proteomes" id="UP000272464">
    <property type="component" value="Unassembled WGS sequence"/>
</dbReference>
<evidence type="ECO:0000313" key="5">
    <source>
        <dbReference type="Proteomes" id="UP000272464"/>
    </source>
</evidence>
<evidence type="ECO:0000256" key="2">
    <source>
        <dbReference type="ARBA" id="ARBA00023163"/>
    </source>
</evidence>
<protein>
    <submittedName>
        <fullName evidence="4">YafY family transcriptional regulator</fullName>
    </submittedName>
</protein>
<dbReference type="Pfam" id="PF25583">
    <property type="entry name" value="WCX"/>
    <property type="match status" value="1"/>
</dbReference>
<accession>A0A433XHI2</accession>
<dbReference type="RefSeq" id="WP_127198651.1">
    <property type="nucleotide sequence ID" value="NZ_RZNX01000002.1"/>
</dbReference>
<evidence type="ECO:0000313" key="4">
    <source>
        <dbReference type="EMBL" id="RUT33537.1"/>
    </source>
</evidence>
<proteinExistence type="predicted"/>
<dbReference type="PANTHER" id="PTHR34580">
    <property type="match status" value="1"/>
</dbReference>
<comment type="caution">
    <text evidence="4">The sequence shown here is derived from an EMBL/GenBank/DDBJ whole genome shotgun (WGS) entry which is preliminary data.</text>
</comment>
<dbReference type="InterPro" id="IPR036388">
    <property type="entry name" value="WH-like_DNA-bd_sf"/>
</dbReference>
<evidence type="ECO:0000259" key="3">
    <source>
        <dbReference type="PROSITE" id="PS51000"/>
    </source>
</evidence>
<dbReference type="PROSITE" id="PS52050">
    <property type="entry name" value="WYL"/>
    <property type="match status" value="1"/>
</dbReference>
<dbReference type="PANTHER" id="PTHR34580:SF1">
    <property type="entry name" value="PROTEIN PAFC"/>
    <property type="match status" value="1"/>
</dbReference>
<dbReference type="Gene3D" id="1.10.10.10">
    <property type="entry name" value="Winged helix-like DNA-binding domain superfamily/Winged helix DNA-binding domain"/>
    <property type="match status" value="1"/>
</dbReference>
<dbReference type="Pfam" id="PF13280">
    <property type="entry name" value="WYL"/>
    <property type="match status" value="1"/>
</dbReference>
<dbReference type="AlphaFoldDB" id="A0A433XHI2"/>
<dbReference type="InterPro" id="IPR028349">
    <property type="entry name" value="PafC-like"/>
</dbReference>
<dbReference type="InterPro" id="IPR057727">
    <property type="entry name" value="WCX_dom"/>
</dbReference>
<organism evidence="4 5">
    <name type="scientific">Paenibacillus zeisoli</name>
    <dbReference type="NCBI Taxonomy" id="2496267"/>
    <lineage>
        <taxon>Bacteria</taxon>
        <taxon>Bacillati</taxon>
        <taxon>Bacillota</taxon>
        <taxon>Bacilli</taxon>
        <taxon>Bacillales</taxon>
        <taxon>Paenibacillaceae</taxon>
        <taxon>Paenibacillus</taxon>
    </lineage>
</organism>
<feature type="domain" description="HTH deoR-type" evidence="3">
    <location>
        <begin position="2"/>
        <end position="57"/>
    </location>
</feature>
<dbReference type="SUPFAM" id="SSF46785">
    <property type="entry name" value="Winged helix' DNA-binding domain"/>
    <property type="match status" value="1"/>
</dbReference>
<keyword evidence="2" id="KW-0804">Transcription</keyword>
<dbReference type="InterPro" id="IPR036390">
    <property type="entry name" value="WH_DNA-bd_sf"/>
</dbReference>
<dbReference type="InterPro" id="IPR026881">
    <property type="entry name" value="WYL_dom"/>
</dbReference>
<evidence type="ECO:0000256" key="1">
    <source>
        <dbReference type="ARBA" id="ARBA00023015"/>
    </source>
</evidence>
<dbReference type="InterPro" id="IPR051534">
    <property type="entry name" value="CBASS_pafABC_assoc_protein"/>
</dbReference>
<dbReference type="OrthoDB" id="9815009at2"/>
<dbReference type="EMBL" id="RZNX01000002">
    <property type="protein sequence ID" value="RUT33537.1"/>
    <property type="molecule type" value="Genomic_DNA"/>
</dbReference>
<keyword evidence="1" id="KW-0805">Transcription regulation</keyword>
<name>A0A433XHI2_9BACL</name>
<dbReference type="GO" id="GO:0003700">
    <property type="term" value="F:DNA-binding transcription factor activity"/>
    <property type="evidence" value="ECO:0007669"/>
    <property type="project" value="InterPro"/>
</dbReference>
<dbReference type="InterPro" id="IPR013196">
    <property type="entry name" value="HTH_11"/>
</dbReference>
<dbReference type="InterPro" id="IPR001034">
    <property type="entry name" value="DeoR_HTH"/>
</dbReference>